<feature type="transmembrane region" description="Helical" evidence="17">
    <location>
        <begin position="419"/>
        <end position="439"/>
    </location>
</feature>
<evidence type="ECO:0000259" key="20">
    <source>
        <dbReference type="Pfam" id="PF13807"/>
    </source>
</evidence>
<evidence type="ECO:0000256" key="14">
    <source>
        <dbReference type="ARBA" id="ARBA00023137"/>
    </source>
</evidence>
<dbReference type="SUPFAM" id="SSF52540">
    <property type="entry name" value="P-loop containing nucleoside triphosphate hydrolases"/>
    <property type="match status" value="1"/>
</dbReference>
<evidence type="ECO:0000256" key="12">
    <source>
        <dbReference type="ARBA" id="ARBA00022989"/>
    </source>
</evidence>
<evidence type="ECO:0000256" key="3">
    <source>
        <dbReference type="ARBA" id="ARBA00008883"/>
    </source>
</evidence>
<evidence type="ECO:0000256" key="11">
    <source>
        <dbReference type="ARBA" id="ARBA00022840"/>
    </source>
</evidence>
<evidence type="ECO:0000256" key="5">
    <source>
        <dbReference type="ARBA" id="ARBA00022475"/>
    </source>
</evidence>
<keyword evidence="13 17" id="KW-0472">Membrane</keyword>
<comment type="subcellular location">
    <subcellularLocation>
        <location evidence="1">Cell inner membrane</location>
        <topology evidence="1">Multi-pass membrane protein</topology>
    </subcellularLocation>
</comment>
<evidence type="ECO:0000256" key="2">
    <source>
        <dbReference type="ARBA" id="ARBA00007316"/>
    </source>
</evidence>
<keyword evidence="16" id="KW-0175">Coiled coil</keyword>
<keyword evidence="8 17" id="KW-0812">Transmembrane</keyword>
<keyword evidence="5" id="KW-1003">Cell membrane</keyword>
<dbReference type="NCBIfam" id="TIGR01007">
    <property type="entry name" value="eps_fam"/>
    <property type="match status" value="1"/>
</dbReference>
<dbReference type="EMBL" id="FNUY01000007">
    <property type="protein sequence ID" value="SEG59694.1"/>
    <property type="molecule type" value="Genomic_DNA"/>
</dbReference>
<dbReference type="Pfam" id="PF13807">
    <property type="entry name" value="GNVR"/>
    <property type="match status" value="1"/>
</dbReference>
<dbReference type="CDD" id="cd05387">
    <property type="entry name" value="BY-kinase"/>
    <property type="match status" value="1"/>
</dbReference>
<dbReference type="GO" id="GO:0005524">
    <property type="term" value="F:ATP binding"/>
    <property type="evidence" value="ECO:0007669"/>
    <property type="project" value="UniProtKB-KW"/>
</dbReference>
<evidence type="ECO:0000256" key="13">
    <source>
        <dbReference type="ARBA" id="ARBA00023136"/>
    </source>
</evidence>
<evidence type="ECO:0000313" key="21">
    <source>
        <dbReference type="EMBL" id="SEG59694.1"/>
    </source>
</evidence>
<dbReference type="PANTHER" id="PTHR32309:SF13">
    <property type="entry name" value="FERRIC ENTEROBACTIN TRANSPORT PROTEIN FEPE"/>
    <property type="match status" value="1"/>
</dbReference>
<evidence type="ECO:0000256" key="17">
    <source>
        <dbReference type="SAM" id="Phobius"/>
    </source>
</evidence>
<gene>
    <name evidence="21" type="ORF">SAMN04488115_107211</name>
</gene>
<evidence type="ECO:0000256" key="16">
    <source>
        <dbReference type="SAM" id="Coils"/>
    </source>
</evidence>
<dbReference type="GO" id="GO:0004715">
    <property type="term" value="F:non-membrane spanning protein tyrosine kinase activity"/>
    <property type="evidence" value="ECO:0007669"/>
    <property type="project" value="UniProtKB-EC"/>
</dbReference>
<evidence type="ECO:0000256" key="6">
    <source>
        <dbReference type="ARBA" id="ARBA00022519"/>
    </source>
</evidence>
<keyword evidence="10" id="KW-0418">Kinase</keyword>
<keyword evidence="14" id="KW-0829">Tyrosine-protein kinase</keyword>
<dbReference type="InterPro" id="IPR025669">
    <property type="entry name" value="AAA_dom"/>
</dbReference>
<evidence type="ECO:0000256" key="1">
    <source>
        <dbReference type="ARBA" id="ARBA00004429"/>
    </source>
</evidence>
<keyword evidence="22" id="KW-1185">Reference proteome</keyword>
<dbReference type="InterPro" id="IPR032807">
    <property type="entry name" value="GNVR"/>
</dbReference>
<dbReference type="Proteomes" id="UP000236743">
    <property type="component" value="Unassembled WGS sequence"/>
</dbReference>
<dbReference type="InterPro" id="IPR027417">
    <property type="entry name" value="P-loop_NTPase"/>
</dbReference>
<dbReference type="InterPro" id="IPR005700">
    <property type="entry name" value="EPS_ExoP-like"/>
</dbReference>
<feature type="domain" description="AAA" evidence="19">
    <location>
        <begin position="538"/>
        <end position="669"/>
    </location>
</feature>
<keyword evidence="11" id="KW-0067">ATP-binding</keyword>
<keyword evidence="9" id="KW-0547">Nucleotide-binding</keyword>
<organism evidence="21 22">
    <name type="scientific">Bosea lathyri</name>
    <dbReference type="NCBI Taxonomy" id="1036778"/>
    <lineage>
        <taxon>Bacteria</taxon>
        <taxon>Pseudomonadati</taxon>
        <taxon>Pseudomonadota</taxon>
        <taxon>Alphaproteobacteria</taxon>
        <taxon>Hyphomicrobiales</taxon>
        <taxon>Boseaceae</taxon>
        <taxon>Bosea</taxon>
    </lineage>
</organism>
<feature type="coiled-coil region" evidence="16">
    <location>
        <begin position="306"/>
        <end position="341"/>
    </location>
</feature>
<accession>A0A1H6BGF5</accession>
<sequence length="726" mass="79861">MPQLDLLALMRMCYRQWPVVLGALGLALLLGTMYLATAQRRYTASFLIMVDTRKSQVMARQDASGDRQLDPGLVDSQVEILKSDSVALSVVRDLKLTNDPDFVGTPGLISRLLSLGGAGTPRSQEDLEKSAVDTLTAGVRAKRIGVTYVIQVDYIGTNAEKAAAIANALSDSYMVGELEARYQATRRASRWLEDRIKELREQSGAADLAVQKFKSDNNIIDTSRGLMSEQQLADVNTQLVTARAGTAESKARFDRVQEVINSDIVNGTVADALRNEVITRLRAQYLDISAREANFSARYGKDHRAVMDLRKQMTEIERTAREELQRVAESAKSDYEISQARERSLRESLDQLISQAGSSNQAQVKLRDLESSAQSYRSLYESFLQKFQEATQEQTFPVINARIITPAAVPTRPSSPRAILIYAGSLVFGLALGFGAALFRELLGNNFRTPEDVNNYAGLECLGVLPHIGDETQKSRALRSVTLTDGILGSANPIARHVIIAPFSRFTETIRNVKVSLDIARGANRAAVIGITSSVPTEGKTTFSSNLALLTAQMGHRTLLIDGDMHSPSLTKTLQPGLELGLVDFLNGKASLSSIIQRDAVTGLDFIPTIVTERQPNIVALLTSTRMNELIESARKNYDYIYVDLPPVVPVVDVKACMHLFDNYVFVIEWANTSRDVVRDAMLSVEPARQRFVGAILNKADPAELKRLEAYRGAAYGNYYVEADAA</sequence>
<name>A0A1H6BGF5_9HYPH</name>
<feature type="domain" description="Tyrosine-protein kinase G-rich" evidence="20">
    <location>
        <begin position="368"/>
        <end position="441"/>
    </location>
</feature>
<dbReference type="NCBIfam" id="TIGR01005">
    <property type="entry name" value="eps_transp_fam"/>
    <property type="match status" value="1"/>
</dbReference>
<evidence type="ECO:0000256" key="8">
    <source>
        <dbReference type="ARBA" id="ARBA00022692"/>
    </source>
</evidence>
<proteinExistence type="inferred from homology"/>
<evidence type="ECO:0000256" key="4">
    <source>
        <dbReference type="ARBA" id="ARBA00011903"/>
    </source>
</evidence>
<comment type="catalytic activity">
    <reaction evidence="15">
        <text>L-tyrosyl-[protein] + ATP = O-phospho-L-tyrosyl-[protein] + ADP + H(+)</text>
        <dbReference type="Rhea" id="RHEA:10596"/>
        <dbReference type="Rhea" id="RHEA-COMP:10136"/>
        <dbReference type="Rhea" id="RHEA-COMP:20101"/>
        <dbReference type="ChEBI" id="CHEBI:15378"/>
        <dbReference type="ChEBI" id="CHEBI:30616"/>
        <dbReference type="ChEBI" id="CHEBI:46858"/>
        <dbReference type="ChEBI" id="CHEBI:61978"/>
        <dbReference type="ChEBI" id="CHEBI:456216"/>
        <dbReference type="EC" id="2.7.10.2"/>
    </reaction>
</comment>
<dbReference type="Pfam" id="PF02706">
    <property type="entry name" value="Wzz"/>
    <property type="match status" value="1"/>
</dbReference>
<keyword evidence="7" id="KW-0808">Transferase</keyword>
<evidence type="ECO:0000256" key="9">
    <source>
        <dbReference type="ARBA" id="ARBA00022741"/>
    </source>
</evidence>
<dbReference type="Gene3D" id="3.40.50.300">
    <property type="entry name" value="P-loop containing nucleotide triphosphate hydrolases"/>
    <property type="match status" value="1"/>
</dbReference>
<comment type="similarity">
    <text evidence="2">Belongs to the CpsD/CapB family.</text>
</comment>
<dbReference type="InterPro" id="IPR005702">
    <property type="entry name" value="Wzc-like_C"/>
</dbReference>
<dbReference type="Pfam" id="PF13614">
    <property type="entry name" value="AAA_31"/>
    <property type="match status" value="1"/>
</dbReference>
<evidence type="ECO:0000256" key="10">
    <source>
        <dbReference type="ARBA" id="ARBA00022777"/>
    </source>
</evidence>
<evidence type="ECO:0000313" key="22">
    <source>
        <dbReference type="Proteomes" id="UP000236743"/>
    </source>
</evidence>
<evidence type="ECO:0000259" key="18">
    <source>
        <dbReference type="Pfam" id="PF02706"/>
    </source>
</evidence>
<dbReference type="EC" id="2.7.10.2" evidence="4"/>
<keyword evidence="6" id="KW-0997">Cell inner membrane</keyword>
<dbReference type="GO" id="GO:0005886">
    <property type="term" value="C:plasma membrane"/>
    <property type="evidence" value="ECO:0007669"/>
    <property type="project" value="UniProtKB-SubCell"/>
</dbReference>
<dbReference type="PANTHER" id="PTHR32309">
    <property type="entry name" value="TYROSINE-PROTEIN KINASE"/>
    <property type="match status" value="1"/>
</dbReference>
<comment type="similarity">
    <text evidence="3">Belongs to the etk/wzc family.</text>
</comment>
<dbReference type="InterPro" id="IPR003856">
    <property type="entry name" value="LPS_length_determ_N"/>
</dbReference>
<reference evidence="21 22" key="1">
    <citation type="submission" date="2016-10" db="EMBL/GenBank/DDBJ databases">
        <authorList>
            <person name="de Groot N.N."/>
        </authorList>
    </citation>
    <scope>NUCLEOTIDE SEQUENCE [LARGE SCALE GENOMIC DNA]</scope>
    <source>
        <strain evidence="21 22">DSM 26656</strain>
    </source>
</reference>
<dbReference type="AlphaFoldDB" id="A0A1H6BGF5"/>
<dbReference type="InterPro" id="IPR050445">
    <property type="entry name" value="Bact_polysacc_biosynth/exp"/>
</dbReference>
<keyword evidence="12 17" id="KW-1133">Transmembrane helix</keyword>
<protein>
    <recommendedName>
        <fullName evidence="4">non-specific protein-tyrosine kinase</fullName>
        <ecNumber evidence="4">2.7.10.2</ecNumber>
    </recommendedName>
</protein>
<evidence type="ECO:0000259" key="19">
    <source>
        <dbReference type="Pfam" id="PF13614"/>
    </source>
</evidence>
<evidence type="ECO:0000256" key="15">
    <source>
        <dbReference type="ARBA" id="ARBA00051245"/>
    </source>
</evidence>
<feature type="domain" description="Polysaccharide chain length determinant N-terminal" evidence="18">
    <location>
        <begin position="3"/>
        <end position="94"/>
    </location>
</feature>
<evidence type="ECO:0000256" key="7">
    <source>
        <dbReference type="ARBA" id="ARBA00022679"/>
    </source>
</evidence>